<organism evidence="2 3">
    <name type="scientific">Schizopora paradoxa</name>
    <dbReference type="NCBI Taxonomy" id="27342"/>
    <lineage>
        <taxon>Eukaryota</taxon>
        <taxon>Fungi</taxon>
        <taxon>Dikarya</taxon>
        <taxon>Basidiomycota</taxon>
        <taxon>Agaricomycotina</taxon>
        <taxon>Agaricomycetes</taxon>
        <taxon>Hymenochaetales</taxon>
        <taxon>Schizoporaceae</taxon>
        <taxon>Schizopora</taxon>
    </lineage>
</organism>
<dbReference type="PANTHER" id="PTHR11440">
    <property type="entry name" value="LECITHIN-CHOLESTEROL ACYLTRANSFERASE-RELATED"/>
    <property type="match status" value="1"/>
</dbReference>
<dbReference type="Proteomes" id="UP000053477">
    <property type="component" value="Unassembled WGS sequence"/>
</dbReference>
<evidence type="ECO:0000313" key="2">
    <source>
        <dbReference type="EMBL" id="KLO15953.1"/>
    </source>
</evidence>
<dbReference type="AlphaFoldDB" id="A0A0H2S2H3"/>
<feature type="compositionally biased region" description="Basic and acidic residues" evidence="1">
    <location>
        <begin position="509"/>
        <end position="520"/>
    </location>
</feature>
<dbReference type="SUPFAM" id="SSF53474">
    <property type="entry name" value="alpha/beta-Hydrolases"/>
    <property type="match status" value="1"/>
</dbReference>
<dbReference type="InParanoid" id="A0A0H2S2H3"/>
<feature type="region of interest" description="Disordered" evidence="1">
    <location>
        <begin position="563"/>
        <end position="596"/>
    </location>
</feature>
<feature type="compositionally biased region" description="Basic and acidic residues" evidence="1">
    <location>
        <begin position="141"/>
        <end position="151"/>
    </location>
</feature>
<feature type="region of interest" description="Disordered" evidence="1">
    <location>
        <begin position="97"/>
        <end position="151"/>
    </location>
</feature>
<proteinExistence type="predicted"/>
<evidence type="ECO:0000256" key="1">
    <source>
        <dbReference type="SAM" id="MobiDB-lite"/>
    </source>
</evidence>
<feature type="compositionally biased region" description="Basic and acidic residues" evidence="1">
    <location>
        <begin position="580"/>
        <end position="596"/>
    </location>
</feature>
<feature type="region of interest" description="Disordered" evidence="1">
    <location>
        <begin position="405"/>
        <end position="424"/>
    </location>
</feature>
<dbReference type="Gene3D" id="3.40.50.1820">
    <property type="entry name" value="alpha/beta hydrolase"/>
    <property type="match status" value="1"/>
</dbReference>
<dbReference type="STRING" id="27342.A0A0H2S2H3"/>
<dbReference type="OrthoDB" id="5592486at2759"/>
<keyword evidence="2" id="KW-0378">Hydrolase</keyword>
<dbReference type="EMBL" id="KQ085922">
    <property type="protein sequence ID" value="KLO15953.1"/>
    <property type="molecule type" value="Genomic_DNA"/>
</dbReference>
<evidence type="ECO:0000313" key="3">
    <source>
        <dbReference type="Proteomes" id="UP000053477"/>
    </source>
</evidence>
<dbReference type="GO" id="GO:0016787">
    <property type="term" value="F:hydrolase activity"/>
    <property type="evidence" value="ECO:0007669"/>
    <property type="project" value="UniProtKB-KW"/>
</dbReference>
<reference evidence="2 3" key="1">
    <citation type="submission" date="2015-04" db="EMBL/GenBank/DDBJ databases">
        <title>Complete genome sequence of Schizopora paradoxa KUC8140, a cosmopolitan wood degrader in East Asia.</title>
        <authorList>
            <consortium name="DOE Joint Genome Institute"/>
            <person name="Min B."/>
            <person name="Park H."/>
            <person name="Jang Y."/>
            <person name="Kim J.-J."/>
            <person name="Kim K.H."/>
            <person name="Pangilinan J."/>
            <person name="Lipzen A."/>
            <person name="Riley R."/>
            <person name="Grigoriev I.V."/>
            <person name="Spatafora J.W."/>
            <person name="Choi I.-G."/>
        </authorList>
    </citation>
    <scope>NUCLEOTIDE SEQUENCE [LARGE SCALE GENOMIC DNA]</scope>
    <source>
        <strain evidence="2 3">KUC8140</strain>
    </source>
</reference>
<gene>
    <name evidence="2" type="ORF">SCHPADRAFT_901917</name>
</gene>
<feature type="region of interest" description="Disordered" evidence="1">
    <location>
        <begin position="300"/>
        <end position="331"/>
    </location>
</feature>
<protein>
    <submittedName>
        <fullName evidence="2">Alpha/beta-hydrolase</fullName>
    </submittedName>
</protein>
<feature type="compositionally biased region" description="Basic and acidic residues" evidence="1">
    <location>
        <begin position="405"/>
        <end position="422"/>
    </location>
</feature>
<sequence>MTYLSVPIPVARLLKRLFNVVSSLAISDQYLLVQKADGNGSAVVPKDASWMTPSSLPAGGAELSSPGVEQTTSVAAALRARNFEGVTYTRRGTSLSRGAHSLASDDVSQNSDHDRHGTDRYSSGGRVQQPRTPPRIPSPYHQDESSNTRRNEPLSPIQELLLHPLLFDPVRRPRYPLVLCHGLYGFDVRGPSAFPFLQMHYWSNVMRILKKKIGAEVLVTGVPGTGSVESRAEKLDEHLRKNARGRAINFVAHSMGGLDCRHLISNMKPEDYVPLSLTTICTPHRGSPFMDWCTENIGIGKPRHPSRDSAESMYKDAAPSPPPKPSNSQFTLSSLPSSFTTLLLSMIDSPAYANLTTSYLRDVFNPATLNDPSVKYFSVAARTENINVWHPLWLPKMVLDGVEEKERASKSRPDRSPPREPWEVNDWGNDGLVSVRSAKWGEFLGTLDGVDHWEIRGAGGLSSVDWHVDLSIPSVVRNSLSDPFSTFGKEGWSWRDWGRFVGLWKREQERQEHERPDDRSMPQSASLEAAKDVASRDSSVSDDVLKSSTDKLSAVIDWAFQQVPGTSSSKSNDPGSPSLKEQERVDERKAAEAQAKDPRLKFDLEKFYIALTRKLYNEGL</sequence>
<keyword evidence="3" id="KW-1185">Reference proteome</keyword>
<feature type="region of interest" description="Disordered" evidence="1">
    <location>
        <begin position="509"/>
        <end position="540"/>
    </location>
</feature>
<name>A0A0H2S2H3_9AGAM</name>
<dbReference type="InterPro" id="IPR029058">
    <property type="entry name" value="AB_hydrolase_fold"/>
</dbReference>
<feature type="compositionally biased region" description="Basic and acidic residues" evidence="1">
    <location>
        <begin position="305"/>
        <end position="314"/>
    </location>
</feature>
<feature type="compositionally biased region" description="Low complexity" evidence="1">
    <location>
        <begin position="567"/>
        <end position="578"/>
    </location>
</feature>
<accession>A0A0H2S2H3</accession>